<protein>
    <recommendedName>
        <fullName evidence="9">Interferon-induced transmembrane protein</fullName>
    </recommendedName>
</protein>
<evidence type="ECO:0000256" key="4">
    <source>
        <dbReference type="ARBA" id="ARBA00023136"/>
    </source>
</evidence>
<keyword evidence="3 6" id="KW-1133">Transmembrane helix</keyword>
<evidence type="ECO:0000256" key="1">
    <source>
        <dbReference type="ARBA" id="ARBA00004370"/>
    </source>
</evidence>
<sequence length="152" mass="15247">MSIPPGPQDPNDPYAGPASGSQPPYGSTPPSYGSQPGQGGPSMGDGYSAPPPPPGYYGGDGGYGSTPPPPNHLVWAILTTVLCCLPLGVVSIVFSTQVNTKWAQGDQAGAQVASQRARTWAIASAVVGLVFAIGYIALVTSGVVAGLDTTGY</sequence>
<dbReference type="PANTHER" id="PTHR14948:SF25">
    <property type="entry name" value="DUF4190 DOMAIN-CONTAINING PROTEIN"/>
    <property type="match status" value="1"/>
</dbReference>
<evidence type="ECO:0000313" key="7">
    <source>
        <dbReference type="EMBL" id="KGM10007.1"/>
    </source>
</evidence>
<dbReference type="EMBL" id="AXCY01000067">
    <property type="protein sequence ID" value="KGM10007.1"/>
    <property type="molecule type" value="Genomic_DNA"/>
</dbReference>
<reference evidence="7 8" key="1">
    <citation type="submission" date="2013-08" db="EMBL/GenBank/DDBJ databases">
        <title>Genome sequencing of Cellulomonas carbonis T26.</title>
        <authorList>
            <person name="Chen F."/>
            <person name="Li Y."/>
            <person name="Wang G."/>
        </authorList>
    </citation>
    <scope>NUCLEOTIDE SEQUENCE [LARGE SCALE GENOMIC DNA]</scope>
    <source>
        <strain evidence="7 8">T26</strain>
    </source>
</reference>
<keyword evidence="8" id="KW-1185">Reference proteome</keyword>
<dbReference type="GO" id="GO:0016020">
    <property type="term" value="C:membrane"/>
    <property type="evidence" value="ECO:0007669"/>
    <property type="project" value="UniProtKB-SubCell"/>
</dbReference>
<feature type="compositionally biased region" description="Pro residues" evidence="5">
    <location>
        <begin position="1"/>
        <end position="10"/>
    </location>
</feature>
<reference evidence="7 8" key="2">
    <citation type="journal article" date="2015" name="Stand. Genomic Sci.">
        <title>Draft genome sequence of Cellulomonas carbonis T26(T) and comparative analysis of six Cellulomonas genomes.</title>
        <authorList>
            <person name="Zhuang W."/>
            <person name="Zhang S."/>
            <person name="Xia X."/>
            <person name="Wang G."/>
        </authorList>
    </citation>
    <scope>NUCLEOTIDE SEQUENCE [LARGE SCALE GENOMIC DNA]</scope>
    <source>
        <strain evidence="7 8">T26</strain>
    </source>
</reference>
<feature type="compositionally biased region" description="Low complexity" evidence="5">
    <location>
        <begin position="19"/>
        <end position="35"/>
    </location>
</feature>
<dbReference type="RefSeq" id="WP_202595183.1">
    <property type="nucleotide sequence ID" value="NZ_AXCY01000067.1"/>
</dbReference>
<keyword evidence="2 6" id="KW-0812">Transmembrane</keyword>
<keyword evidence="4 6" id="KW-0472">Membrane</keyword>
<proteinExistence type="predicted"/>
<feature type="transmembrane region" description="Helical" evidence="6">
    <location>
        <begin position="120"/>
        <end position="147"/>
    </location>
</feature>
<evidence type="ECO:0000256" key="5">
    <source>
        <dbReference type="SAM" id="MobiDB-lite"/>
    </source>
</evidence>
<evidence type="ECO:0000256" key="6">
    <source>
        <dbReference type="SAM" id="Phobius"/>
    </source>
</evidence>
<feature type="region of interest" description="Disordered" evidence="5">
    <location>
        <begin position="1"/>
        <end position="63"/>
    </location>
</feature>
<accession>A0A0A0BQS3</accession>
<evidence type="ECO:0000313" key="8">
    <source>
        <dbReference type="Proteomes" id="UP000029839"/>
    </source>
</evidence>
<organism evidence="7 8">
    <name type="scientific">Cellulomonas carbonis T26</name>
    <dbReference type="NCBI Taxonomy" id="947969"/>
    <lineage>
        <taxon>Bacteria</taxon>
        <taxon>Bacillati</taxon>
        <taxon>Actinomycetota</taxon>
        <taxon>Actinomycetes</taxon>
        <taxon>Micrococcales</taxon>
        <taxon>Cellulomonadaceae</taxon>
        <taxon>Cellulomonas</taxon>
    </lineage>
</organism>
<gene>
    <name evidence="7" type="ORF">N868_17375</name>
</gene>
<evidence type="ECO:0008006" key="9">
    <source>
        <dbReference type="Google" id="ProtNLM"/>
    </source>
</evidence>
<evidence type="ECO:0000256" key="3">
    <source>
        <dbReference type="ARBA" id="ARBA00022989"/>
    </source>
</evidence>
<dbReference type="Pfam" id="PF04505">
    <property type="entry name" value="CD225"/>
    <property type="match status" value="1"/>
</dbReference>
<dbReference type="InterPro" id="IPR007593">
    <property type="entry name" value="CD225/Dispanin_fam"/>
</dbReference>
<dbReference type="Proteomes" id="UP000029839">
    <property type="component" value="Unassembled WGS sequence"/>
</dbReference>
<evidence type="ECO:0000256" key="2">
    <source>
        <dbReference type="ARBA" id="ARBA00022692"/>
    </source>
</evidence>
<dbReference type="PANTHER" id="PTHR14948">
    <property type="entry name" value="NG5"/>
    <property type="match status" value="1"/>
</dbReference>
<comment type="caution">
    <text evidence="7">The sequence shown here is derived from an EMBL/GenBank/DDBJ whole genome shotgun (WGS) entry which is preliminary data.</text>
</comment>
<name>A0A0A0BQS3_9CELL</name>
<dbReference type="InterPro" id="IPR051423">
    <property type="entry name" value="CD225/Dispanin"/>
</dbReference>
<feature type="transmembrane region" description="Helical" evidence="6">
    <location>
        <begin position="73"/>
        <end position="94"/>
    </location>
</feature>
<comment type="subcellular location">
    <subcellularLocation>
        <location evidence="1">Membrane</location>
    </subcellularLocation>
</comment>
<dbReference type="AlphaFoldDB" id="A0A0A0BQS3"/>